<organism evidence="1 2">
    <name type="scientific">Bathymodiolus azoricus thioautotrophic gill symbiont</name>
    <dbReference type="NCBI Taxonomy" id="235205"/>
    <lineage>
        <taxon>Bacteria</taxon>
        <taxon>Pseudomonadati</taxon>
        <taxon>Pseudomonadota</taxon>
        <taxon>Gammaproteobacteria</taxon>
        <taxon>sulfur-oxidizing symbionts</taxon>
    </lineage>
</organism>
<evidence type="ECO:0000313" key="2">
    <source>
        <dbReference type="Proteomes" id="UP000198988"/>
    </source>
</evidence>
<reference evidence="2" key="1">
    <citation type="submission" date="2016-06" db="EMBL/GenBank/DDBJ databases">
        <authorList>
            <person name="Petersen J."/>
            <person name="Sayavedra L."/>
        </authorList>
    </citation>
    <scope>NUCLEOTIDE SEQUENCE [LARGE SCALE GENOMIC DNA]</scope>
    <source>
        <strain evidence="2">BazSymA</strain>
    </source>
</reference>
<dbReference type="AlphaFoldDB" id="A0A1H6K1G2"/>
<accession>A0A1H6K1G2</accession>
<dbReference type="Proteomes" id="UP000198988">
    <property type="component" value="Unassembled WGS sequence"/>
</dbReference>
<evidence type="ECO:0000313" key="1">
    <source>
        <dbReference type="EMBL" id="SEH65556.1"/>
    </source>
</evidence>
<protein>
    <submittedName>
        <fullName evidence="1">Uncharacterized protein</fullName>
    </submittedName>
</protein>
<gene>
    <name evidence="1" type="ORF">BAZSYMA_ACONTIG00984_7</name>
</gene>
<name>A0A1H6K1G2_9GAMM</name>
<sequence length="52" mass="5409">MAVSPAAVSSFAQPRKALSILSIVIELAASIPDASVKLEISQLPISWLKSCA</sequence>
<proteinExistence type="predicted"/>
<dbReference type="EMBL" id="CDSC02000077">
    <property type="protein sequence ID" value="SEH65556.1"/>
    <property type="molecule type" value="Genomic_DNA"/>
</dbReference>